<reference evidence="2 3" key="1">
    <citation type="submission" date="2020-06" db="EMBL/GenBank/DDBJ databases">
        <title>Transcriptomic and genomic resources for Thalictrum thalictroides and T. hernandezii: Facilitating candidate gene discovery in an emerging model plant lineage.</title>
        <authorList>
            <person name="Arias T."/>
            <person name="Riano-Pachon D.M."/>
            <person name="Di Stilio V.S."/>
        </authorList>
    </citation>
    <scope>NUCLEOTIDE SEQUENCE [LARGE SCALE GENOMIC DNA]</scope>
    <source>
        <strain evidence="3">cv. WT478/WT964</strain>
        <tissue evidence="2">Leaves</tissue>
    </source>
</reference>
<protein>
    <submittedName>
        <fullName evidence="2">Uncharacterized protein</fullName>
    </submittedName>
</protein>
<organism evidence="2 3">
    <name type="scientific">Thalictrum thalictroides</name>
    <name type="common">Rue-anemone</name>
    <name type="synonym">Anemone thalictroides</name>
    <dbReference type="NCBI Taxonomy" id="46969"/>
    <lineage>
        <taxon>Eukaryota</taxon>
        <taxon>Viridiplantae</taxon>
        <taxon>Streptophyta</taxon>
        <taxon>Embryophyta</taxon>
        <taxon>Tracheophyta</taxon>
        <taxon>Spermatophyta</taxon>
        <taxon>Magnoliopsida</taxon>
        <taxon>Ranunculales</taxon>
        <taxon>Ranunculaceae</taxon>
        <taxon>Thalictroideae</taxon>
        <taxon>Thalictrum</taxon>
    </lineage>
</organism>
<gene>
    <name evidence="2" type="ORF">FRX31_021361</name>
</gene>
<accession>A0A7J6VXK5</accession>
<comment type="caution">
    <text evidence="2">The sequence shown here is derived from an EMBL/GenBank/DDBJ whole genome shotgun (WGS) entry which is preliminary data.</text>
</comment>
<dbReference type="AlphaFoldDB" id="A0A7J6VXK5"/>
<sequence>MHHACHDKESTLNLGKHPIVSRSSSPEAPKKTKTLYYQIYGRTVKSLECRWDKINPACTLYGACLIAAEARNQSGSNEQDI</sequence>
<evidence type="ECO:0000313" key="2">
    <source>
        <dbReference type="EMBL" id="KAF5189052.1"/>
    </source>
</evidence>
<feature type="region of interest" description="Disordered" evidence="1">
    <location>
        <begin position="1"/>
        <end position="29"/>
    </location>
</feature>
<keyword evidence="3" id="KW-1185">Reference proteome</keyword>
<dbReference type="EMBL" id="JABWDY010026023">
    <property type="protein sequence ID" value="KAF5189052.1"/>
    <property type="molecule type" value="Genomic_DNA"/>
</dbReference>
<dbReference type="Proteomes" id="UP000554482">
    <property type="component" value="Unassembled WGS sequence"/>
</dbReference>
<proteinExistence type="predicted"/>
<feature type="compositionally biased region" description="Basic and acidic residues" evidence="1">
    <location>
        <begin position="1"/>
        <end position="10"/>
    </location>
</feature>
<name>A0A7J6VXK5_THATH</name>
<dbReference type="OrthoDB" id="2507178at2759"/>
<feature type="non-terminal residue" evidence="2">
    <location>
        <position position="1"/>
    </location>
</feature>
<evidence type="ECO:0000313" key="3">
    <source>
        <dbReference type="Proteomes" id="UP000554482"/>
    </source>
</evidence>
<evidence type="ECO:0000256" key="1">
    <source>
        <dbReference type="SAM" id="MobiDB-lite"/>
    </source>
</evidence>